<gene>
    <name evidence="3" type="primary">c1h1orf131</name>
    <name evidence="2" type="ORF">AMEX_G1033</name>
</gene>
<proteinExistence type="predicted"/>
<dbReference type="PANTHER" id="PTHR28366">
    <property type="entry name" value="CHROMOSOME 1 OPEN READING FRAME 131"/>
    <property type="match status" value="1"/>
</dbReference>
<dbReference type="Pfam" id="PF15375">
    <property type="entry name" value="FSAF1"/>
    <property type="match status" value="1"/>
</dbReference>
<protein>
    <submittedName>
        <fullName evidence="3">Zgc:194224</fullName>
    </submittedName>
</protein>
<feature type="compositionally biased region" description="Basic and acidic residues" evidence="1">
    <location>
        <begin position="193"/>
        <end position="202"/>
    </location>
</feature>
<dbReference type="EMBL" id="JAICCE010000001">
    <property type="protein sequence ID" value="KAG9282385.1"/>
    <property type="molecule type" value="Genomic_DNA"/>
</dbReference>
<feature type="compositionally biased region" description="Basic residues" evidence="1">
    <location>
        <begin position="209"/>
        <end position="223"/>
    </location>
</feature>
<evidence type="ECO:0000256" key="1">
    <source>
        <dbReference type="SAM" id="MobiDB-lite"/>
    </source>
</evidence>
<reference evidence="3" key="2">
    <citation type="submission" date="2025-05" db="UniProtKB">
        <authorList>
            <consortium name="Ensembl"/>
        </authorList>
    </citation>
    <scope>IDENTIFICATION</scope>
</reference>
<dbReference type="InterPro" id="IPR052852">
    <property type="entry name" value="SSU_Processome_Comp"/>
</dbReference>
<dbReference type="OMA" id="QRVFEQE"/>
<feature type="compositionally biased region" description="Polar residues" evidence="1">
    <location>
        <begin position="79"/>
        <end position="93"/>
    </location>
</feature>
<evidence type="ECO:0000313" key="3">
    <source>
        <dbReference type="Ensembl" id="ENSAMXP00005017789.1"/>
    </source>
</evidence>
<feature type="compositionally biased region" description="Acidic residues" evidence="1">
    <location>
        <begin position="9"/>
        <end position="20"/>
    </location>
</feature>
<feature type="compositionally biased region" description="Acidic residues" evidence="1">
    <location>
        <begin position="53"/>
        <end position="64"/>
    </location>
</feature>
<reference evidence="2 5" key="1">
    <citation type="submission" date="2021-07" db="EMBL/GenBank/DDBJ databases">
        <authorList>
            <person name="Imarazene B."/>
            <person name="Zahm M."/>
            <person name="Klopp C."/>
            <person name="Cabau C."/>
            <person name="Beille S."/>
            <person name="Jouanno E."/>
            <person name="Castinel A."/>
            <person name="Lluch J."/>
            <person name="Gil L."/>
            <person name="Kuchtly C."/>
            <person name="Lopez Roques C."/>
            <person name="Donnadieu C."/>
            <person name="Parrinello H."/>
            <person name="Journot L."/>
            <person name="Du K."/>
            <person name="Schartl M."/>
            <person name="Retaux S."/>
            <person name="Guiguen Y."/>
        </authorList>
    </citation>
    <scope>NUCLEOTIDE SEQUENCE [LARGE SCALE GENOMIC DNA]</scope>
    <source>
        <strain evidence="2">Pach_M1</strain>
        <tissue evidence="2">Testis</tissue>
    </source>
</reference>
<evidence type="ECO:0000313" key="2">
    <source>
        <dbReference type="EMBL" id="KAG9282385.1"/>
    </source>
</evidence>
<feature type="region of interest" description="Disordered" evidence="1">
    <location>
        <begin position="193"/>
        <end position="262"/>
    </location>
</feature>
<dbReference type="Proteomes" id="UP000694621">
    <property type="component" value="Unplaced"/>
</dbReference>
<name>A0A8B9HW76_ASTMX</name>
<dbReference type="KEGG" id="amex:103026622"/>
<dbReference type="Ensembl" id="ENSAMXT00005019660.1">
    <property type="protein sequence ID" value="ENSAMXP00005017789.1"/>
    <property type="gene ID" value="ENSAMXG00005009275.1"/>
</dbReference>
<dbReference type="PANTHER" id="PTHR28366:SF1">
    <property type="entry name" value="CHROMOSOME 1 OPEN READING FRAME 131"/>
    <property type="match status" value="1"/>
</dbReference>
<accession>A0A8B9HW76</accession>
<dbReference type="AlphaFoldDB" id="A0A8B9HW76"/>
<evidence type="ECO:0000313" key="5">
    <source>
        <dbReference type="Proteomes" id="UP000752171"/>
    </source>
</evidence>
<dbReference type="GeneID" id="103026622"/>
<feature type="compositionally biased region" description="Basic residues" evidence="1">
    <location>
        <begin position="39"/>
        <end position="49"/>
    </location>
</feature>
<dbReference type="Proteomes" id="UP000752171">
    <property type="component" value="Unassembled WGS sequence"/>
</dbReference>
<evidence type="ECO:0000313" key="4">
    <source>
        <dbReference type="Proteomes" id="UP000694621"/>
    </source>
</evidence>
<dbReference type="InterPro" id="IPR027973">
    <property type="entry name" value="FSAF1-like"/>
</dbReference>
<feature type="region of interest" description="Disordered" evidence="1">
    <location>
        <begin position="1"/>
        <end position="141"/>
    </location>
</feature>
<dbReference type="OrthoDB" id="10067479at2759"/>
<organism evidence="3 4">
    <name type="scientific">Astyanax mexicanus</name>
    <name type="common">Blind cave fish</name>
    <name type="synonym">Astyanax fasciatus mexicanus</name>
    <dbReference type="NCBI Taxonomy" id="7994"/>
    <lineage>
        <taxon>Eukaryota</taxon>
        <taxon>Metazoa</taxon>
        <taxon>Chordata</taxon>
        <taxon>Craniata</taxon>
        <taxon>Vertebrata</taxon>
        <taxon>Euteleostomi</taxon>
        <taxon>Actinopterygii</taxon>
        <taxon>Neopterygii</taxon>
        <taxon>Teleostei</taxon>
        <taxon>Ostariophysi</taxon>
        <taxon>Characiformes</taxon>
        <taxon>Characoidei</taxon>
        <taxon>Acestrorhamphidae</taxon>
        <taxon>Acestrorhamphinae</taxon>
        <taxon>Astyanax</taxon>
    </lineage>
</organism>
<sequence length="262" mass="29801">MKRSRAERGEEEEGGDEDQEFLDRVLNKLYDFGDGSKGNRSKKKDKTRKRVPDEDDETAEEFGDSEDKISSIKDAADLNHTNGANHPDSTSKSPAIASDVEIVTFQDPLKKNKLKRPAELDSKPPQVQDKKKKNPDEELTIEKARLEVHRFGITGFQKHQQRIFEQDRAIMLGARPPKKEYVNYKVYQQMIKEKKLKEKEETNPDTMGTKKKSGKSGKQKTEKRKPSSSGGDPAGQVGRFKNGMLVLSNKDIQKINTKVKKR</sequence>
<feature type="compositionally biased region" description="Basic and acidic residues" evidence="1">
    <location>
        <begin position="65"/>
        <end position="77"/>
    </location>
</feature>